<evidence type="ECO:0000256" key="4">
    <source>
        <dbReference type="ARBA" id="ARBA00022561"/>
    </source>
</evidence>
<dbReference type="Pfam" id="PF02956">
    <property type="entry name" value="TT_ORF1"/>
    <property type="match status" value="1"/>
</dbReference>
<accession>A0A0E4AVY0</accession>
<feature type="region of interest" description="Disordered" evidence="7">
    <location>
        <begin position="49"/>
        <end position="78"/>
    </location>
</feature>
<name>A0A0E4AVY0_9VIRU</name>
<protein>
    <recommendedName>
        <fullName evidence="6">Capsid protein</fullName>
    </recommendedName>
</protein>
<evidence type="ECO:0000256" key="3">
    <source>
        <dbReference type="ARBA" id="ARBA00022431"/>
    </source>
</evidence>
<comment type="similarity">
    <text evidence="2 6">Belongs to the anelloviridae capsid protein family.</text>
</comment>
<reference evidence="8" key="1">
    <citation type="journal article" date="2017" name="Mol. Med. Report.">
        <title>Prevalence and genotypic distribution of GB virus C and torque teno virus among patients undergoing hemodialysis.</title>
        <authorList>
            <person name="Rinonce H.T."/>
            <person name="Yano Y."/>
            <person name="Utsumi T."/>
            <person name="Heriyanto D.S."/>
            <person name="Anggorowati N."/>
            <person name="Widasari D.I."/>
            <person name="Ghozali A."/>
            <person name="Utoro T."/>
            <person name="Lusida M.I."/>
            <person name="Soetjipto"/>
            <person name="Prasanto H."/>
            <person name="Hayashi Y."/>
        </authorList>
    </citation>
    <scope>NUCLEOTIDE SEQUENCE</scope>
    <source>
        <strain evidence="8">YOGHttv103</strain>
    </source>
</reference>
<dbReference type="GO" id="GO:0039615">
    <property type="term" value="C:T=1 icosahedral viral capsid"/>
    <property type="evidence" value="ECO:0007669"/>
    <property type="project" value="UniProtKB-UniRule"/>
</dbReference>
<evidence type="ECO:0000256" key="5">
    <source>
        <dbReference type="ARBA" id="ARBA00022844"/>
    </source>
</evidence>
<comment type="function">
    <text evidence="6">Self-assembles to form an icosahedral capsid.</text>
</comment>
<organism evidence="8">
    <name type="scientific">Torque teno virus</name>
    <dbReference type="NCBI Taxonomy" id="68887"/>
    <lineage>
        <taxon>Viruses</taxon>
        <taxon>Monodnaviria</taxon>
        <taxon>Shotokuvirae</taxon>
        <taxon>Commensaviricota</taxon>
        <taxon>Cardeaviricetes</taxon>
        <taxon>Sanitavirales</taxon>
        <taxon>Anelloviridae</taxon>
    </lineage>
</organism>
<sequence length="78" mass="8652">NMKYDKAQGRCLMQDLPLWAAAYRHLGICAKSPGDTNNHMKARRLIRGPLSDPQLIGHTDPTKGFDPSCLNFGKGKMP</sequence>
<comment type="subcellular location">
    <subcellularLocation>
        <location evidence="1 6">Virion</location>
    </subcellularLocation>
</comment>
<evidence type="ECO:0000256" key="2">
    <source>
        <dbReference type="ARBA" id="ARBA00006131"/>
    </source>
</evidence>
<keyword evidence="3 6" id="KW-1140">T=1 icosahedral capsid protein</keyword>
<feature type="non-terminal residue" evidence="8">
    <location>
        <position position="78"/>
    </location>
</feature>
<keyword evidence="5 6" id="KW-0946">Virion</keyword>
<dbReference type="EMBL" id="LC034785">
    <property type="protein sequence ID" value="BAQ95363.1"/>
    <property type="molecule type" value="Genomic_DNA"/>
</dbReference>
<evidence type="ECO:0000256" key="7">
    <source>
        <dbReference type="SAM" id="MobiDB-lite"/>
    </source>
</evidence>
<dbReference type="InterPro" id="IPR004219">
    <property type="entry name" value="TTvirus_Unk"/>
</dbReference>
<feature type="non-terminal residue" evidence="8">
    <location>
        <position position="1"/>
    </location>
</feature>
<evidence type="ECO:0000256" key="1">
    <source>
        <dbReference type="ARBA" id="ARBA00004328"/>
    </source>
</evidence>
<proteinExistence type="inferred from homology"/>
<evidence type="ECO:0000256" key="6">
    <source>
        <dbReference type="RuleBase" id="RU361230"/>
    </source>
</evidence>
<evidence type="ECO:0000313" key="8">
    <source>
        <dbReference type="EMBL" id="BAQ95363.1"/>
    </source>
</evidence>
<keyword evidence="4 6" id="KW-0167">Capsid protein</keyword>